<dbReference type="RefSeq" id="WP_249503359.1">
    <property type="nucleotide sequence ID" value="NZ_CP097253.1"/>
</dbReference>
<dbReference type="PANTHER" id="PTHR34216">
    <property type="match status" value="1"/>
</dbReference>
<evidence type="ECO:0000313" key="8">
    <source>
        <dbReference type="EMBL" id="UUR07573.1"/>
    </source>
</evidence>
<sequence>MSASRKLRTLAKSLVFSARANPFALRRSLDGMMAQDRIAILNFHRVAPLDGSSYVPLDPQLFDDIIAFCRSRGDVRTFADLHQPAGTRPIFVISFDDGYRDFLEYSLPALRRHGLRCNHNLIPGCVESGRPPLNVLLQDFIGKASGALLADISLEGFGPLAGDDRERTGLRASAWLKALPIARQRQVMAGLQPALEEEGSRFSATPMMTLEEVQALGDDVEVGAHSFDHATLAAESDDYVRQDAIRCRGWFADTLSRPTEIYALPNGAATEPQRDILREEGFTTILRVEESSSTRTGVEHRRFTIYGDTRAEVRSRALGLI</sequence>
<dbReference type="InterPro" id="IPR011330">
    <property type="entry name" value="Glyco_hydro/deAcase_b/a-brl"/>
</dbReference>
<evidence type="ECO:0000256" key="2">
    <source>
        <dbReference type="ARBA" id="ARBA00004613"/>
    </source>
</evidence>
<name>A0ABY5MST5_9SPHN</name>
<comment type="function">
    <text evidence="1">Is involved in generating a small heat-stable compound (Nod), an acylated oligomer of N-acetylglucosamine, that stimulates mitosis in various plant protoplasts.</text>
</comment>
<evidence type="ECO:0000259" key="7">
    <source>
        <dbReference type="Pfam" id="PF01522"/>
    </source>
</evidence>
<keyword evidence="9" id="KW-1185">Reference proteome</keyword>
<dbReference type="SUPFAM" id="SSF88713">
    <property type="entry name" value="Glycoside hydrolase/deacetylase"/>
    <property type="match status" value="1"/>
</dbReference>
<evidence type="ECO:0000256" key="6">
    <source>
        <dbReference type="ARBA" id="ARBA00032976"/>
    </source>
</evidence>
<dbReference type="EMBL" id="CP097253">
    <property type="protein sequence ID" value="UUR07573.1"/>
    <property type="molecule type" value="Genomic_DNA"/>
</dbReference>
<dbReference type="InterPro" id="IPR051398">
    <property type="entry name" value="Polysacch_Deacetylase"/>
</dbReference>
<accession>A0ABY5MST5</accession>
<proteinExistence type="inferred from homology"/>
<comment type="subcellular location">
    <subcellularLocation>
        <location evidence="2">Secreted</location>
    </subcellularLocation>
</comment>
<dbReference type="PANTHER" id="PTHR34216:SF3">
    <property type="entry name" value="POLY-BETA-1,6-N-ACETYL-D-GLUCOSAMINE N-DEACETYLASE"/>
    <property type="match status" value="1"/>
</dbReference>
<feature type="domain" description="NodB homology" evidence="7">
    <location>
        <begin position="218"/>
        <end position="284"/>
    </location>
</feature>
<evidence type="ECO:0000256" key="4">
    <source>
        <dbReference type="ARBA" id="ARBA00020071"/>
    </source>
</evidence>
<reference evidence="8 9" key="1">
    <citation type="submission" date="2022-05" db="EMBL/GenBank/DDBJ databases">
        <title>S8-45 Sphingomonas ultraviolaceadurans.</title>
        <authorList>
            <person name="Liu Y."/>
        </authorList>
    </citation>
    <scope>NUCLEOTIDE SEQUENCE [LARGE SCALE GENOMIC DNA]</scope>
    <source>
        <strain evidence="8 9">S8-45</strain>
    </source>
</reference>
<evidence type="ECO:0000256" key="1">
    <source>
        <dbReference type="ARBA" id="ARBA00003236"/>
    </source>
</evidence>
<evidence type="ECO:0000256" key="5">
    <source>
        <dbReference type="ARBA" id="ARBA00022729"/>
    </source>
</evidence>
<dbReference type="InterPro" id="IPR002509">
    <property type="entry name" value="NODB_dom"/>
</dbReference>
<organism evidence="8 9">
    <name type="scientific">Sphingomonas glaciei</name>
    <dbReference type="NCBI Taxonomy" id="2938948"/>
    <lineage>
        <taxon>Bacteria</taxon>
        <taxon>Pseudomonadati</taxon>
        <taxon>Pseudomonadota</taxon>
        <taxon>Alphaproteobacteria</taxon>
        <taxon>Sphingomonadales</taxon>
        <taxon>Sphingomonadaceae</taxon>
        <taxon>Sphingomonas</taxon>
    </lineage>
</organism>
<dbReference type="Proteomes" id="UP000831921">
    <property type="component" value="Chromosome"/>
</dbReference>
<keyword evidence="5" id="KW-0732">Signal</keyword>
<dbReference type="Pfam" id="PF01522">
    <property type="entry name" value="Polysacc_deac_1"/>
    <property type="match status" value="1"/>
</dbReference>
<comment type="similarity">
    <text evidence="3">Belongs to the polysaccharide deacetylase family.</text>
</comment>
<protein>
    <recommendedName>
        <fullName evidence="4">Chitooligosaccharide deacetylase</fullName>
    </recommendedName>
    <alternativeName>
        <fullName evidence="6">Nodulation protein B</fullName>
    </alternativeName>
</protein>
<evidence type="ECO:0000313" key="9">
    <source>
        <dbReference type="Proteomes" id="UP000831921"/>
    </source>
</evidence>
<dbReference type="CDD" id="cd10918">
    <property type="entry name" value="CE4_NodB_like_5s_6s"/>
    <property type="match status" value="1"/>
</dbReference>
<dbReference type="Gene3D" id="3.20.20.370">
    <property type="entry name" value="Glycoside hydrolase/deacetylase"/>
    <property type="match status" value="1"/>
</dbReference>
<evidence type="ECO:0000256" key="3">
    <source>
        <dbReference type="ARBA" id="ARBA00010973"/>
    </source>
</evidence>
<gene>
    <name evidence="8" type="ORF">M1K48_11605</name>
</gene>